<dbReference type="Proteomes" id="UP000782519">
    <property type="component" value="Unassembled WGS sequence"/>
</dbReference>
<dbReference type="EMBL" id="JACRJB010000058">
    <property type="protein sequence ID" value="MBI5131905.1"/>
    <property type="molecule type" value="Genomic_DNA"/>
</dbReference>
<name>A0A933S048_RHOPL</name>
<dbReference type="PROSITE" id="PS51257">
    <property type="entry name" value="PROKAR_LIPOPROTEIN"/>
    <property type="match status" value="1"/>
</dbReference>
<accession>A0A933S048</accession>
<feature type="signal peptide" evidence="1">
    <location>
        <begin position="1"/>
        <end position="20"/>
    </location>
</feature>
<gene>
    <name evidence="2" type="ORF">HZA66_20890</name>
</gene>
<evidence type="ECO:0008006" key="4">
    <source>
        <dbReference type="Google" id="ProtNLM"/>
    </source>
</evidence>
<comment type="caution">
    <text evidence="2">The sequence shown here is derived from an EMBL/GenBank/DDBJ whole genome shotgun (WGS) entry which is preliminary data.</text>
</comment>
<dbReference type="AlphaFoldDB" id="A0A933S048"/>
<proteinExistence type="predicted"/>
<evidence type="ECO:0000256" key="1">
    <source>
        <dbReference type="SAM" id="SignalP"/>
    </source>
</evidence>
<feature type="chain" id="PRO_5037945738" description="Lipoprotein" evidence="1">
    <location>
        <begin position="21"/>
        <end position="45"/>
    </location>
</feature>
<evidence type="ECO:0000313" key="2">
    <source>
        <dbReference type="EMBL" id="MBI5131905.1"/>
    </source>
</evidence>
<evidence type="ECO:0000313" key="3">
    <source>
        <dbReference type="Proteomes" id="UP000782519"/>
    </source>
</evidence>
<protein>
    <recommendedName>
        <fullName evidence="4">Lipoprotein</fullName>
    </recommendedName>
</protein>
<sequence>MLKPVVAILLLIALTGCSVATGPSVAKHKTTSTRAAHAMMIGTSY</sequence>
<reference evidence="2" key="1">
    <citation type="submission" date="2020-07" db="EMBL/GenBank/DDBJ databases">
        <title>Huge and variable diversity of episymbiotic CPR bacteria and DPANN archaea in groundwater ecosystems.</title>
        <authorList>
            <person name="He C.Y."/>
            <person name="Keren R."/>
            <person name="Whittaker M."/>
            <person name="Farag I.F."/>
            <person name="Doudna J."/>
            <person name="Cate J.H.D."/>
            <person name="Banfield J.F."/>
        </authorList>
    </citation>
    <scope>NUCLEOTIDE SEQUENCE</scope>
    <source>
        <strain evidence="2">NC_groundwater_1818_Pr3_B-0.1um_66_35</strain>
    </source>
</reference>
<keyword evidence="1" id="KW-0732">Signal</keyword>
<organism evidence="2 3">
    <name type="scientific">Rhodopseudomonas palustris</name>
    <dbReference type="NCBI Taxonomy" id="1076"/>
    <lineage>
        <taxon>Bacteria</taxon>
        <taxon>Pseudomonadati</taxon>
        <taxon>Pseudomonadota</taxon>
        <taxon>Alphaproteobacteria</taxon>
        <taxon>Hyphomicrobiales</taxon>
        <taxon>Nitrobacteraceae</taxon>
        <taxon>Rhodopseudomonas</taxon>
    </lineage>
</organism>